<feature type="transmembrane region" description="Helical" evidence="6">
    <location>
        <begin position="124"/>
        <end position="142"/>
    </location>
</feature>
<keyword evidence="9" id="KW-1185">Reference proteome</keyword>
<feature type="transmembrane region" description="Helical" evidence="6">
    <location>
        <begin position="94"/>
        <end position="117"/>
    </location>
</feature>
<evidence type="ECO:0000256" key="6">
    <source>
        <dbReference type="SAM" id="Phobius"/>
    </source>
</evidence>
<dbReference type="Pfam" id="PF07690">
    <property type="entry name" value="MFS_1"/>
    <property type="match status" value="1"/>
</dbReference>
<feature type="transmembrane region" description="Helical" evidence="6">
    <location>
        <begin position="60"/>
        <end position="82"/>
    </location>
</feature>
<dbReference type="Gene3D" id="1.20.1250.20">
    <property type="entry name" value="MFS general substrate transporter like domains"/>
    <property type="match status" value="1"/>
</dbReference>
<feature type="transmembrane region" description="Helical" evidence="6">
    <location>
        <begin position="313"/>
        <end position="339"/>
    </location>
</feature>
<feature type="transmembrane region" description="Helical" evidence="6">
    <location>
        <begin position="154"/>
        <end position="176"/>
    </location>
</feature>
<evidence type="ECO:0000313" key="9">
    <source>
        <dbReference type="Proteomes" id="UP000738349"/>
    </source>
</evidence>
<feature type="domain" description="Major facilitator superfamily (MFS) profile" evidence="7">
    <location>
        <begin position="58"/>
        <end position="519"/>
    </location>
</feature>
<protein>
    <submittedName>
        <fullName evidence="8">Major facilitator superfamily transporter</fullName>
    </submittedName>
</protein>
<dbReference type="InterPro" id="IPR011701">
    <property type="entry name" value="MFS"/>
</dbReference>
<feature type="transmembrane region" description="Helical" evidence="6">
    <location>
        <begin position="465"/>
        <end position="484"/>
    </location>
</feature>
<feature type="transmembrane region" description="Helical" evidence="6">
    <location>
        <begin position="213"/>
        <end position="233"/>
    </location>
</feature>
<organism evidence="8 9">
    <name type="scientific">Dactylonectria macrodidyma</name>
    <dbReference type="NCBI Taxonomy" id="307937"/>
    <lineage>
        <taxon>Eukaryota</taxon>
        <taxon>Fungi</taxon>
        <taxon>Dikarya</taxon>
        <taxon>Ascomycota</taxon>
        <taxon>Pezizomycotina</taxon>
        <taxon>Sordariomycetes</taxon>
        <taxon>Hypocreomycetidae</taxon>
        <taxon>Hypocreales</taxon>
        <taxon>Nectriaceae</taxon>
        <taxon>Dactylonectria</taxon>
    </lineage>
</organism>
<name>A0A9P9DLZ6_9HYPO</name>
<keyword evidence="2 6" id="KW-0812">Transmembrane</keyword>
<comment type="caution">
    <text evidence="8">The sequence shown here is derived from an EMBL/GenBank/DDBJ whole genome shotgun (WGS) entry which is preliminary data.</text>
</comment>
<evidence type="ECO:0000256" key="2">
    <source>
        <dbReference type="ARBA" id="ARBA00022692"/>
    </source>
</evidence>
<feature type="transmembrane region" description="Helical" evidence="6">
    <location>
        <begin position="359"/>
        <end position="381"/>
    </location>
</feature>
<feature type="transmembrane region" description="Helical" evidence="6">
    <location>
        <begin position="188"/>
        <end position="207"/>
    </location>
</feature>
<evidence type="ECO:0000256" key="5">
    <source>
        <dbReference type="ARBA" id="ARBA00023180"/>
    </source>
</evidence>
<evidence type="ECO:0000256" key="4">
    <source>
        <dbReference type="ARBA" id="ARBA00023136"/>
    </source>
</evidence>
<keyword evidence="4 6" id="KW-0472">Membrane</keyword>
<reference evidence="8" key="1">
    <citation type="journal article" date="2021" name="Nat. Commun.">
        <title>Genetic determinants of endophytism in the Arabidopsis root mycobiome.</title>
        <authorList>
            <person name="Mesny F."/>
            <person name="Miyauchi S."/>
            <person name="Thiergart T."/>
            <person name="Pickel B."/>
            <person name="Atanasova L."/>
            <person name="Karlsson M."/>
            <person name="Huettel B."/>
            <person name="Barry K.W."/>
            <person name="Haridas S."/>
            <person name="Chen C."/>
            <person name="Bauer D."/>
            <person name="Andreopoulos W."/>
            <person name="Pangilinan J."/>
            <person name="LaButti K."/>
            <person name="Riley R."/>
            <person name="Lipzen A."/>
            <person name="Clum A."/>
            <person name="Drula E."/>
            <person name="Henrissat B."/>
            <person name="Kohler A."/>
            <person name="Grigoriev I.V."/>
            <person name="Martin F.M."/>
            <person name="Hacquard S."/>
        </authorList>
    </citation>
    <scope>NUCLEOTIDE SEQUENCE</scope>
    <source>
        <strain evidence="8">MPI-CAGE-AT-0147</strain>
    </source>
</reference>
<evidence type="ECO:0000256" key="1">
    <source>
        <dbReference type="ARBA" id="ARBA00004141"/>
    </source>
</evidence>
<dbReference type="PANTHER" id="PTHR23502:SF50">
    <property type="entry name" value="TRANSPORTER, PUTATIVE (AFU_ORTHOLOGUE AFUA_5G00430)-RELATED"/>
    <property type="match status" value="1"/>
</dbReference>
<dbReference type="AlphaFoldDB" id="A0A9P9DLZ6"/>
<evidence type="ECO:0000259" key="7">
    <source>
        <dbReference type="PROSITE" id="PS50850"/>
    </source>
</evidence>
<evidence type="ECO:0000313" key="8">
    <source>
        <dbReference type="EMBL" id="KAH7121641.1"/>
    </source>
</evidence>
<feature type="transmembrane region" description="Helical" evidence="6">
    <location>
        <begin position="429"/>
        <end position="453"/>
    </location>
</feature>
<proteinExistence type="predicted"/>
<dbReference type="InterPro" id="IPR036259">
    <property type="entry name" value="MFS_trans_sf"/>
</dbReference>
<feature type="transmembrane region" description="Helical" evidence="6">
    <location>
        <begin position="496"/>
        <end position="518"/>
    </location>
</feature>
<comment type="subcellular location">
    <subcellularLocation>
        <location evidence="1">Membrane</location>
        <topology evidence="1">Multi-pass membrane protein</topology>
    </subcellularLocation>
</comment>
<dbReference type="GO" id="GO:0005886">
    <property type="term" value="C:plasma membrane"/>
    <property type="evidence" value="ECO:0007669"/>
    <property type="project" value="TreeGrafter"/>
</dbReference>
<gene>
    <name evidence="8" type="ORF">EDB81DRAFT_700569</name>
</gene>
<dbReference type="GO" id="GO:0022857">
    <property type="term" value="F:transmembrane transporter activity"/>
    <property type="evidence" value="ECO:0007669"/>
    <property type="project" value="InterPro"/>
</dbReference>
<keyword evidence="3 6" id="KW-1133">Transmembrane helix</keyword>
<keyword evidence="5" id="KW-0325">Glycoprotein</keyword>
<accession>A0A9P9DLZ6</accession>
<dbReference type="Proteomes" id="UP000738349">
    <property type="component" value="Unassembled WGS sequence"/>
</dbReference>
<dbReference type="PANTHER" id="PTHR23502">
    <property type="entry name" value="MAJOR FACILITATOR SUPERFAMILY"/>
    <property type="match status" value="1"/>
</dbReference>
<dbReference type="OrthoDB" id="5215911at2759"/>
<dbReference type="EMBL" id="JAGMUV010000024">
    <property type="protein sequence ID" value="KAH7121641.1"/>
    <property type="molecule type" value="Genomic_DNA"/>
</dbReference>
<dbReference type="PROSITE" id="PS50850">
    <property type="entry name" value="MFS"/>
    <property type="match status" value="1"/>
</dbReference>
<dbReference type="InterPro" id="IPR020846">
    <property type="entry name" value="MFS_dom"/>
</dbReference>
<dbReference type="SUPFAM" id="SSF103473">
    <property type="entry name" value="MFS general substrate transporter"/>
    <property type="match status" value="1"/>
</dbReference>
<sequence>MAERNDSINSIPETEFPPGTFLLSDKYHSSDQAEVIIHPTPTNDPNDPLNWPKWRKGVNFGIACFYVLITFVFLDIGAVSFGPVIAEFGWSLDIFTYGTAAGYAGLAVGCIVFIPFIHRYGRRPIYLLSLIIQLAAAIWSAKVQTAGDLVGANIVSGIGGAISETIVQVTIGDLFFVHQRATMNGIFLLMQSSGAFLGPVAAGYVVAGMGWRWMWWLTAIFSAINLIITAFLFEETMFVPAIAGERRPVEGDNQSPDVLASTKDKAINTNQLERGDSNKVVSADFVSQKPYTQRMALFTKTDTPIVHRFYDPFVAFFTIPAVAYVSVVYGLLLSFFAVLGTLMSYFMIAPPYNFGSASIGLLSIAPFIGSGLGAFIGGPTNDKLSIWLASRNGGIFEPEMRLWLVFPGVLLCIVGICMNGLGLADHRPWPVIACGFGFFGAGFSIVGSSALTYLTDAYLDIVSDAFVSVTFWRNGFSIAVLFGLTPWLDKMGLRNVYIIVACFAGLLVFMTIPMIAFGKRFRVMTKDRYRSIAANQPILRDL</sequence>
<evidence type="ECO:0000256" key="3">
    <source>
        <dbReference type="ARBA" id="ARBA00022989"/>
    </source>
</evidence>
<feature type="transmembrane region" description="Helical" evidence="6">
    <location>
        <begin position="402"/>
        <end position="423"/>
    </location>
</feature>